<protein>
    <submittedName>
        <fullName evidence="1">Uncharacterized protein</fullName>
    </submittedName>
</protein>
<dbReference type="InterPro" id="IPR011990">
    <property type="entry name" value="TPR-like_helical_dom_sf"/>
</dbReference>
<dbReference type="AlphaFoldDB" id="A0A0F9GJ52"/>
<gene>
    <name evidence="1" type="ORF">LCGC14_1820400</name>
</gene>
<dbReference type="SUPFAM" id="SSF48452">
    <property type="entry name" value="TPR-like"/>
    <property type="match status" value="1"/>
</dbReference>
<name>A0A0F9GJ52_9ZZZZ</name>
<sequence length="85" mass="9737">MKNGLKRNPDDMFTHMVLAVSYIEKGDVEEARAPAAEVLRINPKISLDWLAKMLPWKNKNQVARWIDDLVLIGSDCGNDLFDTFF</sequence>
<reference evidence="1" key="1">
    <citation type="journal article" date="2015" name="Nature">
        <title>Complex archaea that bridge the gap between prokaryotes and eukaryotes.</title>
        <authorList>
            <person name="Spang A."/>
            <person name="Saw J.H."/>
            <person name="Jorgensen S.L."/>
            <person name="Zaremba-Niedzwiedzka K."/>
            <person name="Martijn J."/>
            <person name="Lind A.E."/>
            <person name="van Eijk R."/>
            <person name="Schleper C."/>
            <person name="Guy L."/>
            <person name="Ettema T.J."/>
        </authorList>
    </citation>
    <scope>NUCLEOTIDE SEQUENCE</scope>
</reference>
<dbReference type="Gene3D" id="1.25.40.10">
    <property type="entry name" value="Tetratricopeptide repeat domain"/>
    <property type="match status" value="1"/>
</dbReference>
<evidence type="ECO:0000313" key="1">
    <source>
        <dbReference type="EMBL" id="KKL98844.1"/>
    </source>
</evidence>
<comment type="caution">
    <text evidence="1">The sequence shown here is derived from an EMBL/GenBank/DDBJ whole genome shotgun (WGS) entry which is preliminary data.</text>
</comment>
<dbReference type="EMBL" id="LAZR01017818">
    <property type="protein sequence ID" value="KKL98844.1"/>
    <property type="molecule type" value="Genomic_DNA"/>
</dbReference>
<accession>A0A0F9GJ52</accession>
<proteinExistence type="predicted"/>
<organism evidence="1">
    <name type="scientific">marine sediment metagenome</name>
    <dbReference type="NCBI Taxonomy" id="412755"/>
    <lineage>
        <taxon>unclassified sequences</taxon>
        <taxon>metagenomes</taxon>
        <taxon>ecological metagenomes</taxon>
    </lineage>
</organism>